<gene>
    <name evidence="1" type="ORF">AD945_02060</name>
</gene>
<sequence length="116" mass="14208">MFLFFKNIFFCFGWRNKRFKNRVMDEIYFFIFESKKAEVIQEKFIKLFTVGKACSLIMNAWNGRFFVQIFEIFSKKIFIRLRKKEFFIYSLFVVNKSNIHAFDERCDITLCNRADV</sequence>
<reference evidence="1 2" key="1">
    <citation type="submission" date="2015-06" db="EMBL/GenBank/DDBJ databases">
        <title>Improved classification and identification of acetic acid bacteria using matrix-assisted laser desorption/ionization time-of-flight mass spectrometry; Gluconobacter nephelii and Gluconobacter uchimurae are later heterotypic synonyms of Gluconobacter japonicus and Gluconobacter oxydans, respectively.</title>
        <authorList>
            <person name="Li L."/>
            <person name="Cleenwerck I."/>
            <person name="De Vuyst L."/>
            <person name="Vandamme P."/>
        </authorList>
    </citation>
    <scope>NUCLEOTIDE SEQUENCE [LARGE SCALE GENOMIC DNA]</scope>
    <source>
        <strain evidence="1 2">LMG 1768</strain>
    </source>
</reference>
<dbReference type="Proteomes" id="UP000075636">
    <property type="component" value="Unassembled WGS sequence"/>
</dbReference>
<proteinExistence type="predicted"/>
<accession>A0A149TMI3</accession>
<evidence type="ECO:0000313" key="1">
    <source>
        <dbReference type="EMBL" id="KXV50372.1"/>
    </source>
</evidence>
<comment type="caution">
    <text evidence="1">The sequence shown here is derived from an EMBL/GenBank/DDBJ whole genome shotgun (WGS) entry which is preliminary data.</text>
</comment>
<dbReference type="EMBL" id="LHZR01000080">
    <property type="protein sequence ID" value="KXV50372.1"/>
    <property type="molecule type" value="Genomic_DNA"/>
</dbReference>
<name>A0A149TMI3_9PROT</name>
<dbReference type="AlphaFoldDB" id="A0A149TMI3"/>
<protein>
    <submittedName>
        <fullName evidence="1">Uncharacterized protein</fullName>
    </submittedName>
</protein>
<evidence type="ECO:0000313" key="2">
    <source>
        <dbReference type="Proteomes" id="UP000075636"/>
    </source>
</evidence>
<organism evidence="1 2">
    <name type="scientific">Gluconobacter albidus</name>
    <dbReference type="NCBI Taxonomy" id="318683"/>
    <lineage>
        <taxon>Bacteria</taxon>
        <taxon>Pseudomonadati</taxon>
        <taxon>Pseudomonadota</taxon>
        <taxon>Alphaproteobacteria</taxon>
        <taxon>Acetobacterales</taxon>
        <taxon>Acetobacteraceae</taxon>
        <taxon>Gluconobacter</taxon>
    </lineage>
</organism>
<dbReference type="KEGG" id="gal:A0U94_10760"/>